<dbReference type="InterPro" id="IPR029033">
    <property type="entry name" value="His_PPase_superfam"/>
</dbReference>
<comment type="caution">
    <text evidence="1">The sequence shown here is derived from an EMBL/GenBank/DDBJ whole genome shotgun (WGS) entry which is preliminary data.</text>
</comment>
<gene>
    <name evidence="1" type="ORF">KHB02_10515</name>
</gene>
<sequence length="62" mass="6422">MRALCACIDDLTDVELADLNLPTGQPLLYRLDAAGSLQPRGGEYLDPAAHQAAALVVAEGGT</sequence>
<proteinExistence type="predicted"/>
<organism evidence="1">
    <name type="scientific">Neobacillus citreus</name>
    <dbReference type="NCBI Taxonomy" id="2833578"/>
    <lineage>
        <taxon>Bacteria</taxon>
        <taxon>Bacillati</taxon>
        <taxon>Bacillota</taxon>
        <taxon>Bacilli</taxon>
        <taxon>Bacillales</taxon>
        <taxon>Bacillaceae</taxon>
        <taxon>Neobacillus</taxon>
    </lineage>
</organism>
<reference evidence="1" key="1">
    <citation type="submission" date="2021-05" db="EMBL/GenBank/DDBJ databases">
        <title>Novel Bacillus species.</title>
        <authorList>
            <person name="Liu G."/>
        </authorList>
    </citation>
    <scope>NUCLEOTIDE SEQUENCE</scope>
    <source>
        <strain evidence="1">FJAT-50051</strain>
    </source>
</reference>
<evidence type="ECO:0000313" key="1">
    <source>
        <dbReference type="EMBL" id="MBS4181821.1"/>
    </source>
</evidence>
<dbReference type="Gene3D" id="3.40.50.1240">
    <property type="entry name" value="Phosphoglycerate mutase-like"/>
    <property type="match status" value="1"/>
</dbReference>
<dbReference type="EMBL" id="JAGYPE010000002">
    <property type="protein sequence ID" value="MBS4181821.1"/>
    <property type="molecule type" value="Genomic_DNA"/>
</dbReference>
<dbReference type="AlphaFoldDB" id="A0A942Y802"/>
<protein>
    <submittedName>
        <fullName evidence="1">Uncharacterized protein</fullName>
    </submittedName>
</protein>
<name>A0A942Y802_9BACI</name>
<accession>A0A942Y802</accession>